<dbReference type="Proteomes" id="UP000194857">
    <property type="component" value="Unassembled WGS sequence"/>
</dbReference>
<dbReference type="Pfam" id="PF08861">
    <property type="entry name" value="DUF1828"/>
    <property type="match status" value="1"/>
</dbReference>
<sequence>MAALSCSTFFTKAGWHCQVVQAGGAMATYISTPIVLPGGKPLDFYLIPRGELVEFTDDGITMFALSGLGYQLGDKRNWKGLENLAIKHGFSLTESGSFEAVFLQSDMAEWGGRILKLFAAIAAWEDERFSEGDTDFSLTSEIEMLLRAKAPEKQLVRNATVSIGKNEISFDFLWGDTYVDAIRPVAQSVNARLRKAVLINRSEDPLKLLFIVDDRGQEERAEAEISVLGDIASTIRLTDFEKHYSPALH</sequence>
<gene>
    <name evidence="2" type="ORF">CAZ10_37335</name>
</gene>
<dbReference type="AlphaFoldDB" id="A0A241XEI5"/>
<name>A0A241XEI5_PSEAI</name>
<evidence type="ECO:0000313" key="3">
    <source>
        <dbReference type="Proteomes" id="UP000194857"/>
    </source>
</evidence>
<reference evidence="2 3" key="1">
    <citation type="submission" date="2017-05" db="EMBL/GenBank/DDBJ databases">
        <authorList>
            <person name="Song R."/>
            <person name="Chenine A.L."/>
            <person name="Ruprecht R.M."/>
        </authorList>
    </citation>
    <scope>NUCLEOTIDE SEQUENCE [LARGE SCALE GENOMIC DNA]</scope>
    <source>
        <strain evidence="2 3">S567_C10_BS</strain>
    </source>
</reference>
<evidence type="ECO:0000259" key="1">
    <source>
        <dbReference type="Pfam" id="PF08861"/>
    </source>
</evidence>
<proteinExistence type="predicted"/>
<accession>A0A241XEI5</accession>
<feature type="domain" description="DUF1828" evidence="1">
    <location>
        <begin position="32"/>
        <end position="121"/>
    </location>
</feature>
<evidence type="ECO:0000313" key="2">
    <source>
        <dbReference type="EMBL" id="OTI54542.1"/>
    </source>
</evidence>
<dbReference type="InterPro" id="IPR014960">
    <property type="entry name" value="DUF1828"/>
</dbReference>
<dbReference type="EMBL" id="NFFZ01000050">
    <property type="protein sequence ID" value="OTI54542.1"/>
    <property type="molecule type" value="Genomic_DNA"/>
</dbReference>
<protein>
    <recommendedName>
        <fullName evidence="1">DUF1828 domain-containing protein</fullName>
    </recommendedName>
</protein>
<comment type="caution">
    <text evidence="2">The sequence shown here is derived from an EMBL/GenBank/DDBJ whole genome shotgun (WGS) entry which is preliminary data.</text>
</comment>
<organism evidence="2 3">
    <name type="scientific">Pseudomonas aeruginosa</name>
    <dbReference type="NCBI Taxonomy" id="287"/>
    <lineage>
        <taxon>Bacteria</taxon>
        <taxon>Pseudomonadati</taxon>
        <taxon>Pseudomonadota</taxon>
        <taxon>Gammaproteobacteria</taxon>
        <taxon>Pseudomonadales</taxon>
        <taxon>Pseudomonadaceae</taxon>
        <taxon>Pseudomonas</taxon>
    </lineage>
</organism>